<dbReference type="Gene3D" id="3.40.50.150">
    <property type="entry name" value="Vaccinia Virus protein VP39"/>
    <property type="match status" value="1"/>
</dbReference>
<protein>
    <recommendedName>
        <fullName evidence="6">rRNA methyltransferase 2, mitochondrial</fullName>
    </recommendedName>
</protein>
<dbReference type="InterPro" id="IPR029063">
    <property type="entry name" value="SAM-dependent_MTases_sf"/>
</dbReference>
<evidence type="ECO:0000256" key="5">
    <source>
        <dbReference type="ARBA" id="ARBA00022691"/>
    </source>
</evidence>
<keyword evidence="5 7" id="KW-0949">S-adenosyl-L-methionine</keyword>
<dbReference type="GO" id="GO:0005739">
    <property type="term" value="C:mitochondrion"/>
    <property type="evidence" value="ECO:0007669"/>
    <property type="project" value="TreeGrafter"/>
</dbReference>
<dbReference type="InterPro" id="IPR050082">
    <property type="entry name" value="RNA_methyltr_RlmE"/>
</dbReference>
<sequence length="310" mass="34212">MPFRPTLALCKGKNAAPSSKFWLSRHFDDPYVRQRLSNPENYRSRSAFKLLEIDDKYSRFLRRSDVHAVVDLGAAPGGWSQVIAGFMGWSDGHNAEASSPWDVGSSPRVDDAADKWGLKRIEEVELQADGSWSTGEAYALPEETRGTESTGRGVVVAIDKLRMQPIPGVHSMQLDFLSPEAGSLVQEILKAKANKEGKADVILSDMAANMSGNKIRDTQASLDICEAVWAFASQHLRTAESIGRKRGGVLLLKHFAHPILQEFRQVYLNPNFHDVLYIKPGASRAESSEGYWLCMGFKGYKEVSALVAAA</sequence>
<dbReference type="Pfam" id="PF01728">
    <property type="entry name" value="FtsJ"/>
    <property type="match status" value="2"/>
</dbReference>
<evidence type="ECO:0000256" key="3">
    <source>
        <dbReference type="ARBA" id="ARBA00022603"/>
    </source>
</evidence>
<dbReference type="OrthoDB" id="20105at2759"/>
<reference evidence="9 10" key="1">
    <citation type="journal article" date="2012" name="New Phytol.">
        <title>Insight into trade-off between wood decay and parasitism from the genome of a fungal forest pathogen.</title>
        <authorList>
            <person name="Olson A."/>
            <person name="Aerts A."/>
            <person name="Asiegbu F."/>
            <person name="Belbahri L."/>
            <person name="Bouzid O."/>
            <person name="Broberg A."/>
            <person name="Canback B."/>
            <person name="Coutinho P.M."/>
            <person name="Cullen D."/>
            <person name="Dalman K."/>
            <person name="Deflorio G."/>
            <person name="van Diepen L.T."/>
            <person name="Dunand C."/>
            <person name="Duplessis S."/>
            <person name="Durling M."/>
            <person name="Gonthier P."/>
            <person name="Grimwood J."/>
            <person name="Fossdal C.G."/>
            <person name="Hansson D."/>
            <person name="Henrissat B."/>
            <person name="Hietala A."/>
            <person name="Himmelstrand K."/>
            <person name="Hoffmeister D."/>
            <person name="Hogberg N."/>
            <person name="James T.Y."/>
            <person name="Karlsson M."/>
            <person name="Kohler A."/>
            <person name="Kues U."/>
            <person name="Lee Y.H."/>
            <person name="Lin Y.C."/>
            <person name="Lind M."/>
            <person name="Lindquist E."/>
            <person name="Lombard V."/>
            <person name="Lucas S."/>
            <person name="Lunden K."/>
            <person name="Morin E."/>
            <person name="Murat C."/>
            <person name="Park J."/>
            <person name="Raffaello T."/>
            <person name="Rouze P."/>
            <person name="Salamov A."/>
            <person name="Schmutz J."/>
            <person name="Solheim H."/>
            <person name="Stahlberg J."/>
            <person name="Velez H."/>
            <person name="de Vries R.P."/>
            <person name="Wiebenga A."/>
            <person name="Woodward S."/>
            <person name="Yakovlev I."/>
            <person name="Garbelotto M."/>
            <person name="Martin F."/>
            <person name="Grigoriev I.V."/>
            <person name="Stenlid J."/>
        </authorList>
    </citation>
    <scope>NUCLEOTIDE SEQUENCE [LARGE SCALE GENOMIC DNA]</scope>
    <source>
        <strain evidence="9 10">TC 32-1</strain>
    </source>
</reference>
<keyword evidence="3" id="KW-0489">Methyltransferase</keyword>
<dbReference type="RefSeq" id="XP_009551338.1">
    <property type="nucleotide sequence ID" value="XM_009553043.1"/>
</dbReference>
<evidence type="ECO:0000256" key="6">
    <source>
        <dbReference type="ARBA" id="ARBA00041184"/>
    </source>
</evidence>
<dbReference type="SUPFAM" id="SSF53335">
    <property type="entry name" value="S-adenosyl-L-methionine-dependent methyltransferases"/>
    <property type="match status" value="1"/>
</dbReference>
<evidence type="ECO:0000256" key="4">
    <source>
        <dbReference type="ARBA" id="ARBA00022679"/>
    </source>
</evidence>
<evidence type="ECO:0000313" key="10">
    <source>
        <dbReference type="Proteomes" id="UP000030671"/>
    </source>
</evidence>
<dbReference type="InParanoid" id="W4JTJ8"/>
<evidence type="ECO:0000256" key="1">
    <source>
        <dbReference type="ARBA" id="ARBA00009258"/>
    </source>
</evidence>
<evidence type="ECO:0000256" key="2">
    <source>
        <dbReference type="ARBA" id="ARBA00022552"/>
    </source>
</evidence>
<comment type="similarity">
    <text evidence="1">Belongs to the class I-like SAM-binding methyltransferase superfamily. RNA methyltransferase RlmE family.</text>
</comment>
<feature type="domain" description="Ribosomal RNA methyltransferase FtsJ" evidence="8">
    <location>
        <begin position="42"/>
        <end position="86"/>
    </location>
</feature>
<keyword evidence="10" id="KW-1185">Reference proteome</keyword>
<keyword evidence="4" id="KW-0808">Transferase</keyword>
<dbReference type="eggNOG" id="KOG4589">
    <property type="taxonomic scope" value="Eukaryota"/>
</dbReference>
<dbReference type="EMBL" id="KI925464">
    <property type="protein sequence ID" value="ETW76430.1"/>
    <property type="molecule type" value="Genomic_DNA"/>
</dbReference>
<feature type="domain" description="Ribosomal RNA methyltransferase FtsJ" evidence="8">
    <location>
        <begin position="150"/>
        <end position="297"/>
    </location>
</feature>
<dbReference type="GO" id="GO:0008650">
    <property type="term" value="F:rRNA (uridine-2'-O-)-methyltransferase activity"/>
    <property type="evidence" value="ECO:0007669"/>
    <property type="project" value="TreeGrafter"/>
</dbReference>
<evidence type="ECO:0000313" key="9">
    <source>
        <dbReference type="EMBL" id="ETW76430.1"/>
    </source>
</evidence>
<dbReference type="GeneID" id="20671463"/>
<evidence type="ECO:0000256" key="7">
    <source>
        <dbReference type="PIRSR" id="PIRSR005461-1"/>
    </source>
</evidence>
<dbReference type="HAMAP" id="MF_01547">
    <property type="entry name" value="RNA_methyltr_E"/>
    <property type="match status" value="1"/>
</dbReference>
<dbReference type="PIRSF" id="PIRSF005461">
    <property type="entry name" value="23S_rRNA_mtase"/>
    <property type="match status" value="1"/>
</dbReference>
<name>W4JTJ8_HETIT</name>
<dbReference type="PANTHER" id="PTHR10920:SF18">
    <property type="entry name" value="RRNA METHYLTRANSFERASE 2, MITOCHONDRIAL"/>
    <property type="match status" value="1"/>
</dbReference>
<dbReference type="FunCoup" id="W4JTJ8">
    <property type="interactions" value="1314"/>
</dbReference>
<dbReference type="Proteomes" id="UP000030671">
    <property type="component" value="Unassembled WGS sequence"/>
</dbReference>
<organism evidence="9 10">
    <name type="scientific">Heterobasidion irregulare (strain TC 32-1)</name>
    <dbReference type="NCBI Taxonomy" id="747525"/>
    <lineage>
        <taxon>Eukaryota</taxon>
        <taxon>Fungi</taxon>
        <taxon>Dikarya</taxon>
        <taxon>Basidiomycota</taxon>
        <taxon>Agaricomycotina</taxon>
        <taxon>Agaricomycetes</taxon>
        <taxon>Russulales</taxon>
        <taxon>Bondarzewiaceae</taxon>
        <taxon>Heterobasidion</taxon>
        <taxon>Heterobasidion annosum species complex</taxon>
    </lineage>
</organism>
<dbReference type="HOGENOM" id="CLU_009422_4_0_1"/>
<gene>
    <name evidence="9" type="ORF">HETIRDRAFT_329010</name>
</gene>
<feature type="active site" description="Proton acceptor" evidence="7">
    <location>
        <position position="253"/>
    </location>
</feature>
<dbReference type="PANTHER" id="PTHR10920">
    <property type="entry name" value="RIBOSOMAL RNA METHYLTRANSFERASE"/>
    <property type="match status" value="1"/>
</dbReference>
<dbReference type="AlphaFoldDB" id="W4JTJ8"/>
<accession>W4JTJ8</accession>
<proteinExistence type="inferred from homology"/>
<dbReference type="InterPro" id="IPR002877">
    <property type="entry name" value="RNA_MeTrfase_FtsJ_dom"/>
</dbReference>
<evidence type="ECO:0000259" key="8">
    <source>
        <dbReference type="Pfam" id="PF01728"/>
    </source>
</evidence>
<dbReference type="InterPro" id="IPR015507">
    <property type="entry name" value="rRNA-MeTfrase_E"/>
</dbReference>
<keyword evidence="2" id="KW-0698">rRNA processing</keyword>
<dbReference type="KEGG" id="hir:HETIRDRAFT_329010"/>
<dbReference type="STRING" id="747525.W4JTJ8"/>